<dbReference type="FunFam" id="3.90.550.50:FF:000001">
    <property type="entry name" value="Hexosyltransferase"/>
    <property type="match status" value="1"/>
</dbReference>
<protein>
    <submittedName>
        <fullName evidence="15">Beta-1,3-galactosyltransferase 5</fullName>
    </submittedName>
</protein>
<evidence type="ECO:0000256" key="4">
    <source>
        <dbReference type="ARBA" id="ARBA00022679"/>
    </source>
</evidence>
<evidence type="ECO:0000256" key="13">
    <source>
        <dbReference type="ARBA" id="ARBA00023180"/>
    </source>
</evidence>
<evidence type="ECO:0000256" key="6">
    <source>
        <dbReference type="ARBA" id="ARBA00022723"/>
    </source>
</evidence>
<reference evidence="15" key="1">
    <citation type="journal article" date="2012" name="Nature">
        <title>The oyster genome reveals stress adaptation and complexity of shell formation.</title>
        <authorList>
            <person name="Zhang G."/>
            <person name="Fang X."/>
            <person name="Guo X."/>
            <person name="Li L."/>
            <person name="Luo R."/>
            <person name="Xu F."/>
            <person name="Yang P."/>
            <person name="Zhang L."/>
            <person name="Wang X."/>
            <person name="Qi H."/>
            <person name="Xiong Z."/>
            <person name="Que H."/>
            <person name="Xie Y."/>
            <person name="Holland P.W."/>
            <person name="Paps J."/>
            <person name="Zhu Y."/>
            <person name="Wu F."/>
            <person name="Chen Y."/>
            <person name="Wang J."/>
            <person name="Peng C."/>
            <person name="Meng J."/>
            <person name="Yang L."/>
            <person name="Liu J."/>
            <person name="Wen B."/>
            <person name="Zhang N."/>
            <person name="Huang Z."/>
            <person name="Zhu Q."/>
            <person name="Feng Y."/>
            <person name="Mount A."/>
            <person name="Hedgecock D."/>
            <person name="Xu Z."/>
            <person name="Liu Y."/>
            <person name="Domazet-Loso T."/>
            <person name="Du Y."/>
            <person name="Sun X."/>
            <person name="Zhang S."/>
            <person name="Liu B."/>
            <person name="Cheng P."/>
            <person name="Jiang X."/>
            <person name="Li J."/>
            <person name="Fan D."/>
            <person name="Wang W."/>
            <person name="Fu W."/>
            <person name="Wang T."/>
            <person name="Wang B."/>
            <person name="Zhang J."/>
            <person name="Peng Z."/>
            <person name="Li Y."/>
            <person name="Li N."/>
            <person name="Wang J."/>
            <person name="Chen M."/>
            <person name="He Y."/>
            <person name="Tan F."/>
            <person name="Song X."/>
            <person name="Zheng Q."/>
            <person name="Huang R."/>
            <person name="Yang H."/>
            <person name="Du X."/>
            <person name="Chen L."/>
            <person name="Yang M."/>
            <person name="Gaffney P.M."/>
            <person name="Wang S."/>
            <person name="Luo L."/>
            <person name="She Z."/>
            <person name="Ming Y."/>
            <person name="Huang W."/>
            <person name="Zhang S."/>
            <person name="Huang B."/>
            <person name="Zhang Y."/>
            <person name="Qu T."/>
            <person name="Ni P."/>
            <person name="Miao G."/>
            <person name="Wang J."/>
            <person name="Wang Q."/>
            <person name="Steinberg C.E."/>
            <person name="Wang H."/>
            <person name="Li N."/>
            <person name="Qian L."/>
            <person name="Zhang G."/>
            <person name="Li Y."/>
            <person name="Yang H."/>
            <person name="Liu X."/>
            <person name="Wang J."/>
            <person name="Yin Y."/>
            <person name="Wang J."/>
        </authorList>
    </citation>
    <scope>NUCLEOTIDE SEQUENCE [LARGE SCALE GENOMIC DNA]</scope>
    <source>
        <strain evidence="15">05x7-T-G4-1.051#20</strain>
    </source>
</reference>
<keyword evidence="12" id="KW-1015">Disulfide bond</keyword>
<evidence type="ECO:0000256" key="3">
    <source>
        <dbReference type="ARBA" id="ARBA00022676"/>
    </source>
</evidence>
<evidence type="ECO:0000259" key="14">
    <source>
        <dbReference type="SMART" id="SM00607"/>
    </source>
</evidence>
<dbReference type="SMART" id="SM00607">
    <property type="entry name" value="FTP"/>
    <property type="match status" value="1"/>
</dbReference>
<comment type="subcellular location">
    <subcellularLocation>
        <location evidence="1">Golgi apparatus membrane</location>
        <topology evidence="1">Single-pass type II membrane protein</topology>
    </subcellularLocation>
</comment>
<evidence type="ECO:0000313" key="15">
    <source>
        <dbReference type="EMBL" id="EKC29973.1"/>
    </source>
</evidence>
<organism evidence="15">
    <name type="scientific">Magallana gigas</name>
    <name type="common">Pacific oyster</name>
    <name type="synonym">Crassostrea gigas</name>
    <dbReference type="NCBI Taxonomy" id="29159"/>
    <lineage>
        <taxon>Eukaryota</taxon>
        <taxon>Metazoa</taxon>
        <taxon>Spiralia</taxon>
        <taxon>Lophotrochozoa</taxon>
        <taxon>Mollusca</taxon>
        <taxon>Bivalvia</taxon>
        <taxon>Autobranchia</taxon>
        <taxon>Pteriomorphia</taxon>
        <taxon>Ostreida</taxon>
        <taxon>Ostreoidea</taxon>
        <taxon>Ostreidae</taxon>
        <taxon>Magallana</taxon>
    </lineage>
</organism>
<proteinExistence type="inferred from homology"/>
<dbReference type="EMBL" id="JH816843">
    <property type="protein sequence ID" value="EKC29973.1"/>
    <property type="molecule type" value="Genomic_DNA"/>
</dbReference>
<dbReference type="InterPro" id="IPR006585">
    <property type="entry name" value="FTP1"/>
</dbReference>
<accession>K1Q7T3</accession>
<dbReference type="HOGENOM" id="CLU_356122_0_0_1"/>
<dbReference type="GO" id="GO:0006493">
    <property type="term" value="P:protein O-linked glycosylation"/>
    <property type="evidence" value="ECO:0007669"/>
    <property type="project" value="TreeGrafter"/>
</dbReference>
<name>K1Q7T3_MAGGI</name>
<keyword evidence="9" id="KW-1133">Transmembrane helix</keyword>
<keyword evidence="3 15" id="KW-0328">Glycosyltransferase</keyword>
<evidence type="ECO:0000256" key="11">
    <source>
        <dbReference type="ARBA" id="ARBA00023136"/>
    </source>
</evidence>
<dbReference type="InterPro" id="IPR008979">
    <property type="entry name" value="Galactose-bd-like_sf"/>
</dbReference>
<dbReference type="SUPFAM" id="SSF49785">
    <property type="entry name" value="Galactose-binding domain-like"/>
    <property type="match status" value="1"/>
</dbReference>
<dbReference type="PANTHER" id="PTHR11214">
    <property type="entry name" value="BETA-1,3-N-ACETYLGLUCOSAMINYLTRANSFERASE"/>
    <property type="match status" value="1"/>
</dbReference>
<evidence type="ECO:0000256" key="10">
    <source>
        <dbReference type="ARBA" id="ARBA00023034"/>
    </source>
</evidence>
<evidence type="ECO:0000256" key="12">
    <source>
        <dbReference type="ARBA" id="ARBA00023157"/>
    </source>
</evidence>
<evidence type="ECO:0000256" key="5">
    <source>
        <dbReference type="ARBA" id="ARBA00022692"/>
    </source>
</evidence>
<dbReference type="Gene3D" id="3.90.550.50">
    <property type="match status" value="1"/>
</dbReference>
<keyword evidence="4 15" id="KW-0808">Transferase</keyword>
<dbReference type="GO" id="GO:0046872">
    <property type="term" value="F:metal ion binding"/>
    <property type="evidence" value="ECO:0007669"/>
    <property type="project" value="UniProtKB-KW"/>
</dbReference>
<keyword evidence="8" id="KW-0735">Signal-anchor</keyword>
<evidence type="ECO:0000256" key="8">
    <source>
        <dbReference type="ARBA" id="ARBA00022968"/>
    </source>
</evidence>
<evidence type="ECO:0000256" key="7">
    <source>
        <dbReference type="ARBA" id="ARBA00022837"/>
    </source>
</evidence>
<sequence>MLLISEKKEMNHPRVMTLRRIIKWIAVVFLTTYLVCTPFRGYKERSEKIFYTLIQAYVKSGLLHLPIPSQVHCRNRNVFLLIMVPSAVSNFEQRSAIRKTWGNVSIITPSVLVKFMLGKSRNSIDQTLAETENSIYNDILFEDILETYENLSLKSIAILHWAMENCEGVSYLLKIDDDMFLNLPRLLKELKAHPKMNSITGCKVSGAYPFRSAFSKWKISRDEYENDYYPEYMAGTAYLISGDIISSLYSAAKRVPYFIFEDVYITGLCRQHIGAAALQHKGFSCGYRDAEIHGSRNYMKCWDQGSIFRDSFLFLEVLLDSRLLCGTKCTEHSGICWSYAWNGDSKRCLLFYEMCSIDSPTEQEVTNWEHYKVQECSTYLQNGVLDAEQAFLPGLTVTGTCNEGYVPLLGSLNATCDSDYKTIMSDRCVQTLTDIAVGKSATQSSTFETNVADHAVDGDRGTDLIENTCSHTDIKDFNPWWRVDLQAVYYIIKVRILNRGLDMYLVDDSHRLRDVKVAVGMTASSVNSVCGFFAGPGTLSQLVVLDCPPLTMGRYVEISMVTEYLTLCEVDKKIQRPVNGQCTKRSYIVGLKRKRNYRTGYIHSQSKRHRRDRIIKSCAMERNPTSRQTVMAAILGRLLPFKLFADCGFWLTIPEDPLFPGTSAKRVHKEKTVITIRWELISDGLVSSVILGESMNLIYLAPRKSGISIGFMHRPYPPLLMGEELNFLNECDVPDTEVTFTRVDPKANGEKNMATKHVDDFIYTVGIPGMKVKPQNILRAFFNERGKG</sequence>
<dbReference type="Pfam" id="PF01762">
    <property type="entry name" value="Galactosyl_T"/>
    <property type="match status" value="1"/>
</dbReference>
<evidence type="ECO:0000256" key="2">
    <source>
        <dbReference type="ARBA" id="ARBA00008661"/>
    </source>
</evidence>
<dbReference type="InterPro" id="IPR002659">
    <property type="entry name" value="Glyco_trans_31"/>
</dbReference>
<dbReference type="PANTHER" id="PTHR11214:SF314">
    <property type="entry name" value="HEXOSYLTRANSFERASE"/>
    <property type="match status" value="1"/>
</dbReference>
<dbReference type="AlphaFoldDB" id="K1Q7T3"/>
<keyword evidence="5" id="KW-0812">Transmembrane</keyword>
<comment type="similarity">
    <text evidence="2">Belongs to the glycosyltransferase 31 family.</text>
</comment>
<keyword evidence="11" id="KW-0472">Membrane</keyword>
<dbReference type="GO" id="GO:0000139">
    <property type="term" value="C:Golgi membrane"/>
    <property type="evidence" value="ECO:0007669"/>
    <property type="project" value="UniProtKB-SubCell"/>
</dbReference>
<feature type="domain" description="Fucolectin tachylectin-4 pentraxin-1" evidence="14">
    <location>
        <begin position="432"/>
        <end position="579"/>
    </location>
</feature>
<dbReference type="Pfam" id="PF22633">
    <property type="entry name" value="F5_F8_type_C_2"/>
    <property type="match status" value="1"/>
</dbReference>
<keyword evidence="6" id="KW-0479">Metal-binding</keyword>
<evidence type="ECO:0000256" key="1">
    <source>
        <dbReference type="ARBA" id="ARBA00004323"/>
    </source>
</evidence>
<dbReference type="GO" id="GO:0016758">
    <property type="term" value="F:hexosyltransferase activity"/>
    <property type="evidence" value="ECO:0007669"/>
    <property type="project" value="InterPro"/>
</dbReference>
<evidence type="ECO:0000256" key="9">
    <source>
        <dbReference type="ARBA" id="ARBA00022989"/>
    </source>
</evidence>
<keyword evidence="10" id="KW-0333">Golgi apparatus</keyword>
<keyword evidence="13" id="KW-0325">Glycoprotein</keyword>
<dbReference type="Gene3D" id="2.60.120.260">
    <property type="entry name" value="Galactose-binding domain-like"/>
    <property type="match status" value="1"/>
</dbReference>
<keyword evidence="7" id="KW-0106">Calcium</keyword>
<dbReference type="InParanoid" id="K1Q7T3"/>
<gene>
    <name evidence="15" type="ORF">CGI_10023311</name>
</gene>